<organism evidence="3 4">
    <name type="scientific">Microcella frigidaquae</name>
    <dbReference type="NCBI Taxonomy" id="424758"/>
    <lineage>
        <taxon>Bacteria</taxon>
        <taxon>Bacillati</taxon>
        <taxon>Actinomycetota</taxon>
        <taxon>Actinomycetes</taxon>
        <taxon>Micrococcales</taxon>
        <taxon>Microbacteriaceae</taxon>
        <taxon>Microcella</taxon>
    </lineage>
</organism>
<dbReference type="InterPro" id="IPR001387">
    <property type="entry name" value="Cro/C1-type_HTH"/>
</dbReference>
<evidence type="ECO:0000256" key="1">
    <source>
        <dbReference type="ARBA" id="ARBA00023125"/>
    </source>
</evidence>
<dbReference type="Pfam" id="PF01381">
    <property type="entry name" value="HTH_3"/>
    <property type="match status" value="1"/>
</dbReference>
<dbReference type="InterPro" id="IPR013096">
    <property type="entry name" value="Cupin_2"/>
</dbReference>
<protein>
    <submittedName>
        <fullName evidence="3">Transcriptional regulator with XRE-family HTH domain</fullName>
    </submittedName>
</protein>
<evidence type="ECO:0000259" key="2">
    <source>
        <dbReference type="PROSITE" id="PS50943"/>
    </source>
</evidence>
<proteinExistence type="predicted"/>
<dbReference type="Gene3D" id="2.60.120.10">
    <property type="entry name" value="Jelly Rolls"/>
    <property type="match status" value="1"/>
</dbReference>
<dbReference type="GO" id="GO:0005829">
    <property type="term" value="C:cytosol"/>
    <property type="evidence" value="ECO:0007669"/>
    <property type="project" value="TreeGrafter"/>
</dbReference>
<keyword evidence="1" id="KW-0238">DNA-binding</keyword>
<dbReference type="AlphaFoldDB" id="A0A840X6Z1"/>
<sequence length="194" mass="21017">MRAVPPSPQTGPISIGPKLRATRLAQGLTIEQLAEATKLTKGFISRIERDETSPSVATLVMLCQVLSLPVGSLFTAPEHEVIHLDDAPAINFGGSLVDDRLLTPRAEGEIQLLRSTLQAGASGGDDFYTMSCKTEVLHVLRGHITLRFPQYDVHLAPGDSVTFSGHQPHTWRNENDEEAEVLWALVPAAWSGSS</sequence>
<keyword evidence="4" id="KW-1185">Reference proteome</keyword>
<dbReference type="Pfam" id="PF07883">
    <property type="entry name" value="Cupin_2"/>
    <property type="match status" value="1"/>
</dbReference>
<gene>
    <name evidence="3" type="ORF">BJ959_000421</name>
</gene>
<accession>A0A840X6Z1</accession>
<evidence type="ECO:0000313" key="4">
    <source>
        <dbReference type="Proteomes" id="UP000552883"/>
    </source>
</evidence>
<name>A0A840X6Z1_9MICO</name>
<dbReference type="CDD" id="cd00093">
    <property type="entry name" value="HTH_XRE"/>
    <property type="match status" value="1"/>
</dbReference>
<dbReference type="InterPro" id="IPR010982">
    <property type="entry name" value="Lambda_DNA-bd_dom_sf"/>
</dbReference>
<reference evidence="3 4" key="1">
    <citation type="submission" date="2020-08" db="EMBL/GenBank/DDBJ databases">
        <title>Sequencing the genomes of 1000 actinobacteria strains.</title>
        <authorList>
            <person name="Klenk H.-P."/>
        </authorList>
    </citation>
    <scope>NUCLEOTIDE SEQUENCE [LARGE SCALE GENOMIC DNA]</scope>
    <source>
        <strain evidence="3 4">DSM 23889</strain>
    </source>
</reference>
<dbReference type="EMBL" id="JACHBS010000001">
    <property type="protein sequence ID" value="MBB5616925.1"/>
    <property type="molecule type" value="Genomic_DNA"/>
</dbReference>
<dbReference type="OrthoDB" id="9814751at2"/>
<dbReference type="PANTHER" id="PTHR46797:SF1">
    <property type="entry name" value="METHYLPHOSPHONATE SYNTHASE"/>
    <property type="match status" value="1"/>
</dbReference>
<dbReference type="SUPFAM" id="SSF47413">
    <property type="entry name" value="lambda repressor-like DNA-binding domains"/>
    <property type="match status" value="1"/>
</dbReference>
<dbReference type="SUPFAM" id="SSF51182">
    <property type="entry name" value="RmlC-like cupins"/>
    <property type="match status" value="1"/>
</dbReference>
<dbReference type="GO" id="GO:0003677">
    <property type="term" value="F:DNA binding"/>
    <property type="evidence" value="ECO:0007669"/>
    <property type="project" value="UniProtKB-KW"/>
</dbReference>
<dbReference type="PANTHER" id="PTHR46797">
    <property type="entry name" value="HTH-TYPE TRANSCRIPTIONAL REGULATOR"/>
    <property type="match status" value="1"/>
</dbReference>
<dbReference type="RefSeq" id="WP_153980928.1">
    <property type="nucleotide sequence ID" value="NZ_BAAANZ010000022.1"/>
</dbReference>
<dbReference type="Gene3D" id="1.10.260.40">
    <property type="entry name" value="lambda repressor-like DNA-binding domains"/>
    <property type="match status" value="1"/>
</dbReference>
<comment type="caution">
    <text evidence="3">The sequence shown here is derived from an EMBL/GenBank/DDBJ whole genome shotgun (WGS) entry which is preliminary data.</text>
</comment>
<dbReference type="CDD" id="cd02209">
    <property type="entry name" value="cupin_XRE_C"/>
    <property type="match status" value="1"/>
</dbReference>
<dbReference type="InterPro" id="IPR014710">
    <property type="entry name" value="RmlC-like_jellyroll"/>
</dbReference>
<dbReference type="GO" id="GO:0003700">
    <property type="term" value="F:DNA-binding transcription factor activity"/>
    <property type="evidence" value="ECO:0007669"/>
    <property type="project" value="TreeGrafter"/>
</dbReference>
<dbReference type="Proteomes" id="UP000552883">
    <property type="component" value="Unassembled WGS sequence"/>
</dbReference>
<evidence type="ECO:0000313" key="3">
    <source>
        <dbReference type="EMBL" id="MBB5616925.1"/>
    </source>
</evidence>
<dbReference type="InterPro" id="IPR011051">
    <property type="entry name" value="RmlC_Cupin_sf"/>
</dbReference>
<feature type="domain" description="HTH cro/C1-type" evidence="2">
    <location>
        <begin position="19"/>
        <end position="73"/>
    </location>
</feature>
<dbReference type="PROSITE" id="PS50943">
    <property type="entry name" value="HTH_CROC1"/>
    <property type="match status" value="1"/>
</dbReference>
<dbReference type="SMART" id="SM00530">
    <property type="entry name" value="HTH_XRE"/>
    <property type="match status" value="1"/>
</dbReference>
<dbReference type="InterPro" id="IPR050807">
    <property type="entry name" value="TransReg_Diox_bact_type"/>
</dbReference>